<dbReference type="InterPro" id="IPR000479">
    <property type="entry name" value="CIMR_rpt"/>
</dbReference>
<sequence length="775" mass="86264">MPTDSPAVDLCGVSNGMDFSAFKTLSYNWTLTNSKNESIDYYINLCSLLNTTSDNTIPVNCSNSHICKYFRNGDKSAVVKLRPVCEEMKESHLNKTIKIHFICGTQLGTPEYFMDTKCSTNLKWKTPAVCATPAPTPPPIKKVHCVWDNGSHILDLTQLAMTTGNHFAVDIPTTTPSSAAHDFSIYYINICRPLNPIHEQHMSLTECGVNSAACKVTISGDHKHLNLGEPIHPPIKAFDGSISLFYENGSVCPADASKRISTRIKFECDPKADQVNPTVYEPGSEEIDAEKCVYLFEIRTAAVCDVIQPTKLDNNSCRYTDRITGLSVDLSSLKKPSKEPYSVTSEDGNTYELNVCGLVNSIGDPECYKSAVCMVSNKTQSSADKSAVSYGLLTSSAFYFDGTNLKLKHFNGSKCLGVHSDTGMMSSEIQFKCNPNAKNMKPKFLSEISNSCVAVFEWETHLVCSLQLPKCSIVGNDKFYNLRQLSSISHGWNTTDPNDPKTSYFVNVCTKLPTSIGCDDPNAAVCKCRQDSQKQWNCSQSLGDPSADELELTESGELQLTYRNGDSNDCKEDMKARTQILFKCSHSTGSPKFVEFIQPKCIYKFEWLTFMACPVNELNDELSAHNGFLLDERINSYINIHPLLNKTYNVKEYRVLPNNETDNYTYVMNLNTFALPDSNKCSEAAICQTKGTFNRDIGSLASIKYYLRGHELQIVLKSSNSKCGKNPNKNVTTIFRLHCSSSAGVGEPTFMYESNDCDYTFNWETELICADHFLN</sequence>
<dbReference type="Proteomes" id="UP000759131">
    <property type="component" value="Unassembled WGS sequence"/>
</dbReference>
<dbReference type="Gene3D" id="2.70.130.10">
    <property type="entry name" value="Mannose-6-phosphate receptor binding domain"/>
    <property type="match status" value="5"/>
</dbReference>
<evidence type="ECO:0000256" key="2">
    <source>
        <dbReference type="ARBA" id="ARBA00022448"/>
    </source>
</evidence>
<dbReference type="PANTHER" id="PTHR15071">
    <property type="entry name" value="MANNOSE-6-PHOSPHATE RECEPTOR FAMILY MEMBER"/>
    <property type="match status" value="1"/>
</dbReference>
<evidence type="ECO:0000256" key="3">
    <source>
        <dbReference type="ARBA" id="ARBA00022692"/>
    </source>
</evidence>
<dbReference type="EMBL" id="OC855146">
    <property type="protein sequence ID" value="CAD7621328.1"/>
    <property type="molecule type" value="Genomic_DNA"/>
</dbReference>
<dbReference type="OrthoDB" id="6512183at2759"/>
<dbReference type="GO" id="GO:0000139">
    <property type="term" value="C:Golgi membrane"/>
    <property type="evidence" value="ECO:0007669"/>
    <property type="project" value="UniProtKB-SubCell"/>
</dbReference>
<evidence type="ECO:0000313" key="9">
    <source>
        <dbReference type="EMBL" id="CAD7621328.1"/>
    </source>
</evidence>
<feature type="domain" description="MRH" evidence="8">
    <location>
        <begin position="9"/>
        <end position="132"/>
    </location>
</feature>
<feature type="domain" description="MRH" evidence="8">
    <location>
        <begin position="143"/>
        <end position="306"/>
    </location>
</feature>
<evidence type="ECO:0000256" key="6">
    <source>
        <dbReference type="ARBA" id="ARBA00023136"/>
    </source>
</evidence>
<reference evidence="9" key="1">
    <citation type="submission" date="2020-11" db="EMBL/GenBank/DDBJ databases">
        <authorList>
            <person name="Tran Van P."/>
        </authorList>
    </citation>
    <scope>NUCLEOTIDE SEQUENCE</scope>
</reference>
<proteinExistence type="predicted"/>
<dbReference type="GO" id="GO:0038023">
    <property type="term" value="F:signaling receptor activity"/>
    <property type="evidence" value="ECO:0007669"/>
    <property type="project" value="InterPro"/>
</dbReference>
<accession>A0A7R9KDW7</accession>
<evidence type="ECO:0000256" key="5">
    <source>
        <dbReference type="ARBA" id="ARBA00022989"/>
    </source>
</evidence>
<keyword evidence="2" id="KW-0813">Transport</keyword>
<dbReference type="PANTHER" id="PTHR15071:SF0">
    <property type="entry name" value="MANNOSE 6-PHOSPHATE RECEPTOR-LIKE PROTEIN 1"/>
    <property type="match status" value="1"/>
</dbReference>
<keyword evidence="4" id="KW-0732">Signal</keyword>
<dbReference type="AlphaFoldDB" id="A0A7R9KDW7"/>
<evidence type="ECO:0000256" key="7">
    <source>
        <dbReference type="ARBA" id="ARBA00023157"/>
    </source>
</evidence>
<feature type="domain" description="MRH" evidence="8">
    <location>
        <begin position="315"/>
        <end position="466"/>
    </location>
</feature>
<dbReference type="PROSITE" id="PS51914">
    <property type="entry name" value="MRH"/>
    <property type="match status" value="5"/>
</dbReference>
<keyword evidence="6" id="KW-0472">Membrane</keyword>
<dbReference type="GO" id="GO:0010008">
    <property type="term" value="C:endosome membrane"/>
    <property type="evidence" value="ECO:0007669"/>
    <property type="project" value="UniProtKB-SubCell"/>
</dbReference>
<organism evidence="9">
    <name type="scientific">Medioppia subpectinata</name>
    <dbReference type="NCBI Taxonomy" id="1979941"/>
    <lineage>
        <taxon>Eukaryota</taxon>
        <taxon>Metazoa</taxon>
        <taxon>Ecdysozoa</taxon>
        <taxon>Arthropoda</taxon>
        <taxon>Chelicerata</taxon>
        <taxon>Arachnida</taxon>
        <taxon>Acari</taxon>
        <taxon>Acariformes</taxon>
        <taxon>Sarcoptiformes</taxon>
        <taxon>Oribatida</taxon>
        <taxon>Brachypylina</taxon>
        <taxon>Oppioidea</taxon>
        <taxon>Oppiidae</taxon>
        <taxon>Medioppia</taxon>
    </lineage>
</organism>
<comment type="subcellular location">
    <subcellularLocation>
        <location evidence="1">Endomembrane system</location>
    </subcellularLocation>
</comment>
<dbReference type="GO" id="GO:0007041">
    <property type="term" value="P:lysosomal transport"/>
    <property type="evidence" value="ECO:0007669"/>
    <property type="project" value="InterPro"/>
</dbReference>
<gene>
    <name evidence="9" type="ORF">OSB1V03_LOCUS1800</name>
</gene>
<keyword evidence="3" id="KW-0812">Transmembrane</keyword>
<evidence type="ECO:0000256" key="1">
    <source>
        <dbReference type="ARBA" id="ARBA00004308"/>
    </source>
</evidence>
<dbReference type="InterPro" id="IPR044865">
    <property type="entry name" value="MRH_dom"/>
</dbReference>
<feature type="domain" description="MRH" evidence="8">
    <location>
        <begin position="630"/>
        <end position="771"/>
    </location>
</feature>
<feature type="domain" description="MRH" evidence="8">
    <location>
        <begin position="469"/>
        <end position="615"/>
    </location>
</feature>
<name>A0A7R9KDW7_9ACAR</name>
<keyword evidence="7" id="KW-1015">Disulfide bond</keyword>
<protein>
    <recommendedName>
        <fullName evidence="8">MRH domain-containing protein</fullName>
    </recommendedName>
</protein>
<evidence type="ECO:0000256" key="4">
    <source>
        <dbReference type="ARBA" id="ARBA00022729"/>
    </source>
</evidence>
<dbReference type="Pfam" id="PF00878">
    <property type="entry name" value="CIMR"/>
    <property type="match status" value="4"/>
</dbReference>
<evidence type="ECO:0000313" key="10">
    <source>
        <dbReference type="Proteomes" id="UP000759131"/>
    </source>
</evidence>
<dbReference type="SMART" id="SM01404">
    <property type="entry name" value="CIMR"/>
    <property type="match status" value="4"/>
</dbReference>
<dbReference type="SUPFAM" id="SSF50911">
    <property type="entry name" value="Mannose 6-phosphate receptor domain"/>
    <property type="match status" value="5"/>
</dbReference>
<evidence type="ECO:0000259" key="8">
    <source>
        <dbReference type="PROSITE" id="PS51914"/>
    </source>
</evidence>
<keyword evidence="5" id="KW-1133">Transmembrane helix</keyword>
<dbReference type="EMBL" id="CAJPIZ010000571">
    <property type="protein sequence ID" value="CAG2101758.1"/>
    <property type="molecule type" value="Genomic_DNA"/>
</dbReference>
<dbReference type="GO" id="GO:0005537">
    <property type="term" value="F:D-mannose binding"/>
    <property type="evidence" value="ECO:0007669"/>
    <property type="project" value="InterPro"/>
</dbReference>
<keyword evidence="10" id="KW-1185">Reference proteome</keyword>
<dbReference type="InterPro" id="IPR009011">
    <property type="entry name" value="Man6P_isomerase_rcpt-bd_dom_sf"/>
</dbReference>